<dbReference type="EMBL" id="OZ034819">
    <property type="protein sequence ID" value="CAL1394025.1"/>
    <property type="molecule type" value="Genomic_DNA"/>
</dbReference>
<evidence type="ECO:0000313" key="1">
    <source>
        <dbReference type="EMBL" id="CAL1394025.1"/>
    </source>
</evidence>
<sequence length="134" mass="15367">MLPLLPARRRRRRQLIILHLQLLDKIGVFILPFEFVVCRFNCRHHNLLCSYFGGFGSRDLTSLRSVIEIHHSMYELCSSGDDQDSFDLANSPDTHTIFSSSSTTSSDPLCRFLLPRRPDGEASPKISLMLQKLF</sequence>
<accession>A0AAV2F976</accession>
<reference evidence="1 2" key="1">
    <citation type="submission" date="2024-04" db="EMBL/GenBank/DDBJ databases">
        <authorList>
            <person name="Fracassetti M."/>
        </authorList>
    </citation>
    <scope>NUCLEOTIDE SEQUENCE [LARGE SCALE GENOMIC DNA]</scope>
</reference>
<proteinExistence type="predicted"/>
<evidence type="ECO:0000313" key="2">
    <source>
        <dbReference type="Proteomes" id="UP001497516"/>
    </source>
</evidence>
<protein>
    <submittedName>
        <fullName evidence="1">Uncharacterized protein</fullName>
    </submittedName>
</protein>
<keyword evidence="2" id="KW-1185">Reference proteome</keyword>
<name>A0AAV2F976_9ROSI</name>
<organism evidence="1 2">
    <name type="scientific">Linum trigynum</name>
    <dbReference type="NCBI Taxonomy" id="586398"/>
    <lineage>
        <taxon>Eukaryota</taxon>
        <taxon>Viridiplantae</taxon>
        <taxon>Streptophyta</taxon>
        <taxon>Embryophyta</taxon>
        <taxon>Tracheophyta</taxon>
        <taxon>Spermatophyta</taxon>
        <taxon>Magnoliopsida</taxon>
        <taxon>eudicotyledons</taxon>
        <taxon>Gunneridae</taxon>
        <taxon>Pentapetalae</taxon>
        <taxon>rosids</taxon>
        <taxon>fabids</taxon>
        <taxon>Malpighiales</taxon>
        <taxon>Linaceae</taxon>
        <taxon>Linum</taxon>
    </lineage>
</organism>
<dbReference type="Proteomes" id="UP001497516">
    <property type="component" value="Chromosome 6"/>
</dbReference>
<gene>
    <name evidence="1" type="ORF">LTRI10_LOCUS34553</name>
</gene>
<dbReference type="AlphaFoldDB" id="A0AAV2F976"/>